<dbReference type="EMBL" id="BMUU01000003">
    <property type="protein sequence ID" value="GGY28343.1"/>
    <property type="molecule type" value="Genomic_DNA"/>
</dbReference>
<evidence type="ECO:0000313" key="3">
    <source>
        <dbReference type="Proteomes" id="UP000600946"/>
    </source>
</evidence>
<evidence type="ECO:0000256" key="1">
    <source>
        <dbReference type="SAM" id="MobiDB-lite"/>
    </source>
</evidence>
<gene>
    <name evidence="2" type="ORF">GCM10010326_22480</name>
</gene>
<evidence type="ECO:0008006" key="4">
    <source>
        <dbReference type="Google" id="ProtNLM"/>
    </source>
</evidence>
<evidence type="ECO:0000313" key="2">
    <source>
        <dbReference type="EMBL" id="GGY28343.1"/>
    </source>
</evidence>
<proteinExistence type="predicted"/>
<dbReference type="RefSeq" id="WP_229892428.1">
    <property type="nucleotide sequence ID" value="NZ_BMUU01000003.1"/>
</dbReference>
<sequence length="143" mass="14591">MAGTEPGSGTAAQPVAMRLNQIPGDVGGSQAPPSPPGGQKLVSTPAQKQAAANAIEQHIEPDTRKAGDYADTETNSAVSALHGGWHTSGALKKAHAAWGTQVTNLMNMLGADKAALRSTTNTLQTTDYHAAAHSDAVSVFSGY</sequence>
<accession>A0ABQ2ZWR2</accession>
<feature type="region of interest" description="Disordered" evidence="1">
    <location>
        <begin position="1"/>
        <end position="52"/>
    </location>
</feature>
<keyword evidence="3" id="KW-1185">Reference proteome</keyword>
<organism evidence="2 3">
    <name type="scientific">Streptomyces xanthochromogenes</name>
    <dbReference type="NCBI Taxonomy" id="67384"/>
    <lineage>
        <taxon>Bacteria</taxon>
        <taxon>Bacillati</taxon>
        <taxon>Actinomycetota</taxon>
        <taxon>Actinomycetes</taxon>
        <taxon>Kitasatosporales</taxon>
        <taxon>Streptomycetaceae</taxon>
        <taxon>Streptomyces</taxon>
    </lineage>
</organism>
<protein>
    <recommendedName>
        <fullName evidence="4">WXG100 family type VII secretion target</fullName>
    </recommendedName>
</protein>
<name>A0ABQ2ZWR2_9ACTN</name>
<dbReference type="GeneID" id="96290226"/>
<reference evidence="3" key="1">
    <citation type="journal article" date="2019" name="Int. J. Syst. Evol. Microbiol.">
        <title>The Global Catalogue of Microorganisms (GCM) 10K type strain sequencing project: providing services to taxonomists for standard genome sequencing and annotation.</title>
        <authorList>
            <consortium name="The Broad Institute Genomics Platform"/>
            <consortium name="The Broad Institute Genome Sequencing Center for Infectious Disease"/>
            <person name="Wu L."/>
            <person name="Ma J."/>
        </authorList>
    </citation>
    <scope>NUCLEOTIDE SEQUENCE [LARGE SCALE GENOMIC DNA]</scope>
    <source>
        <strain evidence="3">JCM 4594</strain>
    </source>
</reference>
<dbReference type="Proteomes" id="UP000600946">
    <property type="component" value="Unassembled WGS sequence"/>
</dbReference>
<comment type="caution">
    <text evidence="2">The sequence shown here is derived from an EMBL/GenBank/DDBJ whole genome shotgun (WGS) entry which is preliminary data.</text>
</comment>